<name>A0A9P5V675_9FUNG</name>
<dbReference type="Pfam" id="PF00583">
    <property type="entry name" value="Acetyltransf_1"/>
    <property type="match status" value="1"/>
</dbReference>
<dbReference type="PANTHER" id="PTHR20905:SF1">
    <property type="entry name" value="AT07410P-RELATED"/>
    <property type="match status" value="1"/>
</dbReference>
<accession>A0A9P5V675</accession>
<evidence type="ECO:0000313" key="2">
    <source>
        <dbReference type="EMBL" id="KAF9138383.1"/>
    </source>
</evidence>
<dbReference type="AlphaFoldDB" id="A0A9P5V675"/>
<organism evidence="2 3">
    <name type="scientific">Linnemannia schmuckeri</name>
    <dbReference type="NCBI Taxonomy" id="64567"/>
    <lineage>
        <taxon>Eukaryota</taxon>
        <taxon>Fungi</taxon>
        <taxon>Fungi incertae sedis</taxon>
        <taxon>Mucoromycota</taxon>
        <taxon>Mortierellomycotina</taxon>
        <taxon>Mortierellomycetes</taxon>
        <taxon>Mortierellales</taxon>
        <taxon>Mortierellaceae</taxon>
        <taxon>Linnemannia</taxon>
    </lineage>
</organism>
<dbReference type="GO" id="GO:0008080">
    <property type="term" value="F:N-acetyltransferase activity"/>
    <property type="evidence" value="ECO:0007669"/>
    <property type="project" value="TreeGrafter"/>
</dbReference>
<dbReference type="OrthoDB" id="2115692at2759"/>
<gene>
    <name evidence="2" type="ORF">BG015_002401</name>
</gene>
<dbReference type="PROSITE" id="PS51186">
    <property type="entry name" value="GNAT"/>
    <property type="match status" value="1"/>
</dbReference>
<dbReference type="EMBL" id="JAAAUQ010001476">
    <property type="protein sequence ID" value="KAF9138383.1"/>
    <property type="molecule type" value="Genomic_DNA"/>
</dbReference>
<protein>
    <recommendedName>
        <fullName evidence="1">N-acetyltransferase domain-containing protein</fullName>
    </recommendedName>
</protein>
<sequence>MTSTAPTKQVNTRPEHLVLRLMTESDKQEVASLFVKTFRREPLGEYHGVNPGEGDDIAAVSVKDPVSFVVEDTSLPGPHRLIAFRTSCIYTAEALKAKEDKIAAEGHGDAIQAILNRMTELWLAKSTVFKTNPSAKVMKFIALGVDTGYEGKGLAKDLLKASMDKAVETGCDAVTVVASAFATQHLFANRLGFELMGRVRYSEFSWVNEKTGKEERPFENLVNPEFLEVYEKKLV</sequence>
<dbReference type="SUPFAM" id="SSF55729">
    <property type="entry name" value="Acyl-CoA N-acyltransferases (Nat)"/>
    <property type="match status" value="1"/>
</dbReference>
<dbReference type="Gene3D" id="3.40.630.30">
    <property type="match status" value="1"/>
</dbReference>
<evidence type="ECO:0000313" key="3">
    <source>
        <dbReference type="Proteomes" id="UP000748756"/>
    </source>
</evidence>
<dbReference type="InterPro" id="IPR000182">
    <property type="entry name" value="GNAT_dom"/>
</dbReference>
<comment type="caution">
    <text evidence="2">The sequence shown here is derived from an EMBL/GenBank/DDBJ whole genome shotgun (WGS) entry which is preliminary data.</text>
</comment>
<dbReference type="InterPro" id="IPR016181">
    <property type="entry name" value="Acyl_CoA_acyltransferase"/>
</dbReference>
<proteinExistence type="predicted"/>
<reference evidence="2" key="1">
    <citation type="journal article" date="2020" name="Fungal Divers.">
        <title>Resolving the Mortierellaceae phylogeny through synthesis of multi-gene phylogenetics and phylogenomics.</title>
        <authorList>
            <person name="Vandepol N."/>
            <person name="Liber J."/>
            <person name="Desiro A."/>
            <person name="Na H."/>
            <person name="Kennedy M."/>
            <person name="Barry K."/>
            <person name="Grigoriev I.V."/>
            <person name="Miller A.N."/>
            <person name="O'Donnell K."/>
            <person name="Stajich J.E."/>
            <person name="Bonito G."/>
        </authorList>
    </citation>
    <scope>NUCLEOTIDE SEQUENCE</scope>
    <source>
        <strain evidence="2">NRRL 6426</strain>
    </source>
</reference>
<evidence type="ECO:0000259" key="1">
    <source>
        <dbReference type="PROSITE" id="PS51186"/>
    </source>
</evidence>
<dbReference type="PANTHER" id="PTHR20905">
    <property type="entry name" value="N-ACETYLTRANSFERASE-RELATED"/>
    <property type="match status" value="1"/>
</dbReference>
<feature type="domain" description="N-acetyltransferase" evidence="1">
    <location>
        <begin position="17"/>
        <end position="213"/>
    </location>
</feature>
<dbReference type="CDD" id="cd04301">
    <property type="entry name" value="NAT_SF"/>
    <property type="match status" value="1"/>
</dbReference>
<dbReference type="Proteomes" id="UP000748756">
    <property type="component" value="Unassembled WGS sequence"/>
</dbReference>
<keyword evidence="3" id="KW-1185">Reference proteome</keyword>